<dbReference type="OrthoDB" id="415825at2759"/>
<dbReference type="PROSITE" id="PS51387">
    <property type="entry name" value="FAD_PCMH"/>
    <property type="match status" value="1"/>
</dbReference>
<dbReference type="Proteomes" id="UP001147746">
    <property type="component" value="Unassembled WGS sequence"/>
</dbReference>
<dbReference type="PANTHER" id="PTHR42973:SF39">
    <property type="entry name" value="FAD-BINDING PCMH-TYPE DOMAIN-CONTAINING PROTEIN"/>
    <property type="match status" value="1"/>
</dbReference>
<dbReference type="SUPFAM" id="SSF56176">
    <property type="entry name" value="FAD-binding/transporter-associated domain-like"/>
    <property type="match status" value="1"/>
</dbReference>
<dbReference type="InterPro" id="IPR006094">
    <property type="entry name" value="Oxid_FAD_bind_N"/>
</dbReference>
<gene>
    <name evidence="6" type="ORF">N7476_007250</name>
</gene>
<dbReference type="PANTHER" id="PTHR42973">
    <property type="entry name" value="BINDING OXIDOREDUCTASE, PUTATIVE (AFU_ORTHOLOGUE AFUA_1G17690)-RELATED"/>
    <property type="match status" value="1"/>
</dbReference>
<evidence type="ECO:0000256" key="2">
    <source>
        <dbReference type="ARBA" id="ARBA00005466"/>
    </source>
</evidence>
<evidence type="ECO:0000256" key="5">
    <source>
        <dbReference type="ARBA" id="ARBA00023002"/>
    </source>
</evidence>
<keyword evidence="7" id="KW-1185">Reference proteome</keyword>
<dbReference type="AlphaFoldDB" id="A0A9W9L918"/>
<accession>A0A9W9L918</accession>
<evidence type="ECO:0000256" key="1">
    <source>
        <dbReference type="ARBA" id="ARBA00001974"/>
    </source>
</evidence>
<comment type="caution">
    <text evidence="6">The sequence shown here is derived from an EMBL/GenBank/DDBJ whole genome shotgun (WGS) entry which is preliminary data.</text>
</comment>
<dbReference type="InterPro" id="IPR016166">
    <property type="entry name" value="FAD-bd_PCMH"/>
</dbReference>
<comment type="cofactor">
    <cofactor evidence="1">
        <name>FAD</name>
        <dbReference type="ChEBI" id="CHEBI:57692"/>
    </cofactor>
</comment>
<dbReference type="InterPro" id="IPR050416">
    <property type="entry name" value="FAD-linked_Oxidoreductase"/>
</dbReference>
<name>A0A9W9L918_9EURO</name>
<sequence>MSSELDRIYATLAPEEIILPDSPDYLKESKTWAVQRNLKPKLVARPKSLESLCKLVAALNRTTLDVCVRSQGYGSSSAKDVLINMTAFDSFEYSIEQKSITIGAGQNWSRVDENIDKHCPGYATLSTRSGFLGVAGTIVYGGLSWASSERGTAARPENLLDAQIVKADGTAVWASTDPDLFWCIRGGGHSFGIVTAVKVRIFKYPKSIFTGRLVYPRTSLQHIAREVATFTRNVSDPRLCLHLYCMTVEEFKAEEPPEEMKIGSQKDNWSRGMDSGQISLWVYDAHGEQHARSVKGFQWAFEIPGAIDKTMNLPFTEVNKLANPLIAASGVTDSWMSAPLISEISEEVIFRAWEWFEETVAANPAAKKAPLGPAIHTDTPRTDCAWPHTRAQHVLQLGVAAPIGDVDTGKSVLQALEEAPKRIWPAHQPSDYLPNFIQHFNDVSAIYGPNFKKLQEMKIKYDPNGTFGGPFM</sequence>
<organism evidence="6 7">
    <name type="scientific">Penicillium atrosanguineum</name>
    <dbReference type="NCBI Taxonomy" id="1132637"/>
    <lineage>
        <taxon>Eukaryota</taxon>
        <taxon>Fungi</taxon>
        <taxon>Dikarya</taxon>
        <taxon>Ascomycota</taxon>
        <taxon>Pezizomycotina</taxon>
        <taxon>Eurotiomycetes</taxon>
        <taxon>Eurotiomycetidae</taxon>
        <taxon>Eurotiales</taxon>
        <taxon>Aspergillaceae</taxon>
        <taxon>Penicillium</taxon>
    </lineage>
</organism>
<keyword evidence="5" id="KW-0560">Oxidoreductase</keyword>
<dbReference type="Pfam" id="PF01565">
    <property type="entry name" value="FAD_binding_4"/>
    <property type="match status" value="1"/>
</dbReference>
<evidence type="ECO:0000313" key="6">
    <source>
        <dbReference type="EMBL" id="KAJ5311390.1"/>
    </source>
</evidence>
<dbReference type="Gene3D" id="3.30.43.10">
    <property type="entry name" value="Uridine Diphospho-n-acetylenolpyruvylglucosamine Reductase, domain 2"/>
    <property type="match status" value="1"/>
</dbReference>
<dbReference type="InterPro" id="IPR016169">
    <property type="entry name" value="FAD-bd_PCMH_sub2"/>
</dbReference>
<proteinExistence type="inferred from homology"/>
<dbReference type="Gene3D" id="3.30.465.10">
    <property type="match status" value="1"/>
</dbReference>
<reference evidence="6" key="1">
    <citation type="submission" date="2022-12" db="EMBL/GenBank/DDBJ databases">
        <authorList>
            <person name="Petersen C."/>
        </authorList>
    </citation>
    <scope>NUCLEOTIDE SEQUENCE</scope>
    <source>
        <strain evidence="6">IBT 21472</strain>
    </source>
</reference>
<dbReference type="InterPro" id="IPR016167">
    <property type="entry name" value="FAD-bd_PCMH_sub1"/>
</dbReference>
<comment type="similarity">
    <text evidence="2">Belongs to the oxygen-dependent FAD-linked oxidoreductase family.</text>
</comment>
<keyword evidence="3" id="KW-0285">Flavoprotein</keyword>
<evidence type="ECO:0000256" key="4">
    <source>
        <dbReference type="ARBA" id="ARBA00022827"/>
    </source>
</evidence>
<dbReference type="GO" id="GO:0016491">
    <property type="term" value="F:oxidoreductase activity"/>
    <property type="evidence" value="ECO:0007669"/>
    <property type="project" value="UniProtKB-KW"/>
</dbReference>
<reference evidence="6" key="2">
    <citation type="journal article" date="2023" name="IMA Fungus">
        <title>Comparative genomic study of the Penicillium genus elucidates a diverse pangenome and 15 lateral gene transfer events.</title>
        <authorList>
            <person name="Petersen C."/>
            <person name="Sorensen T."/>
            <person name="Nielsen M.R."/>
            <person name="Sondergaard T.E."/>
            <person name="Sorensen J.L."/>
            <person name="Fitzpatrick D.A."/>
            <person name="Frisvad J.C."/>
            <person name="Nielsen K.L."/>
        </authorList>
    </citation>
    <scope>NUCLEOTIDE SEQUENCE</scope>
    <source>
        <strain evidence="6">IBT 21472</strain>
    </source>
</reference>
<dbReference type="EMBL" id="JAPZBO010000007">
    <property type="protein sequence ID" value="KAJ5311390.1"/>
    <property type="molecule type" value="Genomic_DNA"/>
</dbReference>
<dbReference type="GO" id="GO:0071949">
    <property type="term" value="F:FAD binding"/>
    <property type="evidence" value="ECO:0007669"/>
    <property type="project" value="InterPro"/>
</dbReference>
<protein>
    <submittedName>
        <fullName evidence="6">Uncharacterized protein</fullName>
    </submittedName>
</protein>
<dbReference type="InterPro" id="IPR036318">
    <property type="entry name" value="FAD-bd_PCMH-like_sf"/>
</dbReference>
<evidence type="ECO:0000313" key="7">
    <source>
        <dbReference type="Proteomes" id="UP001147746"/>
    </source>
</evidence>
<keyword evidence="4" id="KW-0274">FAD</keyword>
<dbReference type="Gene3D" id="3.40.462.20">
    <property type="match status" value="1"/>
</dbReference>
<evidence type="ECO:0000256" key="3">
    <source>
        <dbReference type="ARBA" id="ARBA00022630"/>
    </source>
</evidence>